<gene>
    <name evidence="2" type="ORF">ACFSE6_14090</name>
</gene>
<name>A0ABW4L690_9MICO</name>
<dbReference type="RefSeq" id="WP_388008326.1">
    <property type="nucleotide sequence ID" value="NZ_JBHUEE010000007.1"/>
</dbReference>
<comment type="caution">
    <text evidence="2">The sequence shown here is derived from an EMBL/GenBank/DDBJ whole genome shotgun (WGS) entry which is preliminary data.</text>
</comment>
<dbReference type="EMBL" id="JBHUEE010000007">
    <property type="protein sequence ID" value="MFD1718973.1"/>
    <property type="molecule type" value="Genomic_DNA"/>
</dbReference>
<organism evidence="2 3">
    <name type="scientific">Georgenia deserti</name>
    <dbReference type="NCBI Taxonomy" id="2093781"/>
    <lineage>
        <taxon>Bacteria</taxon>
        <taxon>Bacillati</taxon>
        <taxon>Actinomycetota</taxon>
        <taxon>Actinomycetes</taxon>
        <taxon>Micrococcales</taxon>
        <taxon>Bogoriellaceae</taxon>
        <taxon>Georgenia</taxon>
    </lineage>
</organism>
<evidence type="ECO:0000256" key="1">
    <source>
        <dbReference type="SAM" id="MobiDB-lite"/>
    </source>
</evidence>
<accession>A0ABW4L690</accession>
<keyword evidence="3" id="KW-1185">Reference proteome</keyword>
<proteinExistence type="predicted"/>
<reference evidence="3" key="1">
    <citation type="journal article" date="2019" name="Int. J. Syst. Evol. Microbiol.">
        <title>The Global Catalogue of Microorganisms (GCM) 10K type strain sequencing project: providing services to taxonomists for standard genome sequencing and annotation.</title>
        <authorList>
            <consortium name="The Broad Institute Genomics Platform"/>
            <consortium name="The Broad Institute Genome Sequencing Center for Infectious Disease"/>
            <person name="Wu L."/>
            <person name="Ma J."/>
        </authorList>
    </citation>
    <scope>NUCLEOTIDE SEQUENCE [LARGE SCALE GENOMIC DNA]</scope>
    <source>
        <strain evidence="3">JCM 17130</strain>
    </source>
</reference>
<protein>
    <submittedName>
        <fullName evidence="2">Uncharacterized protein</fullName>
    </submittedName>
</protein>
<evidence type="ECO:0000313" key="3">
    <source>
        <dbReference type="Proteomes" id="UP001597277"/>
    </source>
</evidence>
<evidence type="ECO:0000313" key="2">
    <source>
        <dbReference type="EMBL" id="MFD1718973.1"/>
    </source>
</evidence>
<sequence>MSQTFFDAMAAYMLRQTWQELLGDDAPARRRRHHDTQTERREL</sequence>
<dbReference type="Proteomes" id="UP001597277">
    <property type="component" value="Unassembled WGS sequence"/>
</dbReference>
<feature type="region of interest" description="Disordered" evidence="1">
    <location>
        <begin position="23"/>
        <end position="43"/>
    </location>
</feature>